<dbReference type="AlphaFoldDB" id="V9R789"/>
<dbReference type="EMBL" id="CP006917">
    <property type="protein sequence ID" value="AHC39682.1"/>
    <property type="molecule type" value="Genomic_DNA"/>
</dbReference>
<dbReference type="Proteomes" id="UP000018689">
    <property type="component" value="Chromosome"/>
</dbReference>
<name>V9R789_9RICK</name>
<gene>
    <name evidence="1" type="ORF">EMUR_01335</name>
</gene>
<dbReference type="KEGG" id="emr:EMUR_01335"/>
<organism evidence="1 2">
    <name type="scientific">Ehrlichia muris AS145</name>
    <dbReference type="NCBI Taxonomy" id="1423892"/>
    <lineage>
        <taxon>Bacteria</taxon>
        <taxon>Pseudomonadati</taxon>
        <taxon>Pseudomonadota</taxon>
        <taxon>Alphaproteobacteria</taxon>
        <taxon>Rickettsiales</taxon>
        <taxon>Anaplasmataceae</taxon>
        <taxon>Ehrlichia</taxon>
    </lineage>
</organism>
<accession>V9R789</accession>
<dbReference type="HOGENOM" id="CLU_3396295_0_0_5"/>
<evidence type="ECO:0000313" key="2">
    <source>
        <dbReference type="Proteomes" id="UP000018689"/>
    </source>
</evidence>
<reference evidence="1 2" key="1">
    <citation type="journal article" date="2014" name="Genome Announc.">
        <title>Complete Genome Sequence of Ehrlichia muris Strain AS145T, a Model Monocytotropic Ehrlichia Strain.</title>
        <authorList>
            <person name="Thirumalapura N.R."/>
            <person name="Qin X."/>
            <person name="Kuriakose J.A."/>
            <person name="Walker D.H."/>
        </authorList>
    </citation>
    <scope>NUCLEOTIDE SEQUENCE [LARGE SCALE GENOMIC DNA]</scope>
    <source>
        <strain evidence="2">AS154</strain>
    </source>
</reference>
<proteinExistence type="predicted"/>
<evidence type="ECO:0000313" key="1">
    <source>
        <dbReference type="EMBL" id="AHC39682.1"/>
    </source>
</evidence>
<dbReference type="PATRIC" id="fig|1423892.3.peg.277"/>
<sequence>MLCVIKRIYWFLLFDTEDNNFDMLVFFVSIN</sequence>
<protein>
    <submittedName>
        <fullName evidence="1">Uncharacterized protein</fullName>
    </submittedName>
</protein>
<keyword evidence="2" id="KW-1185">Reference proteome</keyword>